<reference evidence="2 3" key="1">
    <citation type="submission" date="2023-04" db="EMBL/GenBank/DDBJ databases">
        <title>Marinobulbifer ophiurae gen. nov., sp. Nov., isolate from tissue of brittle star Ophioplocus japonicus.</title>
        <authorList>
            <person name="Kawano K."/>
            <person name="Sawayama S."/>
            <person name="Nakagawa S."/>
        </authorList>
    </citation>
    <scope>NUCLEOTIDE SEQUENCE [LARGE SCALE GENOMIC DNA]</scope>
    <source>
        <strain evidence="2 3">NKW57</strain>
    </source>
</reference>
<sequence length="224" mass="24743">MSIDFYQVNVWLHILFGTIALFGAVTALWVKKGSKNHVKSGTVFAWLMGAVCITSLITLGKQFIPPVLVLSTVSLYLILTGVICFSKKYRQSRPLAIALLIPAIALLLFTATQSIRLNLASEALAYAPIVMAAMLAALVYDDVRMLLTQPSSSRYWLRRHLSRMILAFAVATEALLRLGTDLGIPQRQRAAFPVLIAVVALAWMYKKYPPANKKVKPEAEQQPA</sequence>
<feature type="transmembrane region" description="Helical" evidence="1">
    <location>
        <begin position="42"/>
        <end position="60"/>
    </location>
</feature>
<keyword evidence="1" id="KW-1133">Transmembrane helix</keyword>
<feature type="transmembrane region" description="Helical" evidence="1">
    <location>
        <begin position="66"/>
        <end position="85"/>
    </location>
</feature>
<evidence type="ECO:0000313" key="3">
    <source>
        <dbReference type="Proteomes" id="UP001224392"/>
    </source>
</evidence>
<dbReference type="Proteomes" id="UP001224392">
    <property type="component" value="Unassembled WGS sequence"/>
</dbReference>
<evidence type="ECO:0000313" key="2">
    <source>
        <dbReference type="EMBL" id="GMG85752.1"/>
    </source>
</evidence>
<keyword evidence="3" id="KW-1185">Reference proteome</keyword>
<feature type="transmembrane region" description="Helical" evidence="1">
    <location>
        <begin position="123"/>
        <end position="140"/>
    </location>
</feature>
<feature type="transmembrane region" description="Helical" evidence="1">
    <location>
        <begin position="161"/>
        <end position="178"/>
    </location>
</feature>
<organism evidence="2 3">
    <name type="scientific">Biformimicrobium ophioploci</name>
    <dbReference type="NCBI Taxonomy" id="3036711"/>
    <lineage>
        <taxon>Bacteria</taxon>
        <taxon>Pseudomonadati</taxon>
        <taxon>Pseudomonadota</taxon>
        <taxon>Gammaproteobacteria</taxon>
        <taxon>Cellvibrionales</taxon>
        <taxon>Microbulbiferaceae</taxon>
        <taxon>Biformimicrobium</taxon>
    </lineage>
</organism>
<feature type="transmembrane region" description="Helical" evidence="1">
    <location>
        <begin position="190"/>
        <end position="206"/>
    </location>
</feature>
<dbReference type="RefSeq" id="WP_285762282.1">
    <property type="nucleotide sequence ID" value="NZ_BSYJ01000001.1"/>
</dbReference>
<protein>
    <recommendedName>
        <fullName evidence="4">DUF2306 domain-containing protein</fullName>
    </recommendedName>
</protein>
<name>A0ABQ6LUP4_9GAMM</name>
<gene>
    <name evidence="2" type="ORF">MNKW57_00730</name>
</gene>
<keyword evidence="1" id="KW-0812">Transmembrane</keyword>
<dbReference type="EMBL" id="BSYJ01000001">
    <property type="protein sequence ID" value="GMG85752.1"/>
    <property type="molecule type" value="Genomic_DNA"/>
</dbReference>
<keyword evidence="1" id="KW-0472">Membrane</keyword>
<comment type="caution">
    <text evidence="2">The sequence shown here is derived from an EMBL/GenBank/DDBJ whole genome shotgun (WGS) entry which is preliminary data.</text>
</comment>
<evidence type="ECO:0000256" key="1">
    <source>
        <dbReference type="SAM" id="Phobius"/>
    </source>
</evidence>
<feature type="transmembrane region" description="Helical" evidence="1">
    <location>
        <begin position="12"/>
        <end position="30"/>
    </location>
</feature>
<evidence type="ECO:0008006" key="4">
    <source>
        <dbReference type="Google" id="ProtNLM"/>
    </source>
</evidence>
<accession>A0ABQ6LUP4</accession>
<feature type="transmembrane region" description="Helical" evidence="1">
    <location>
        <begin position="97"/>
        <end position="117"/>
    </location>
</feature>
<proteinExistence type="predicted"/>